<organism evidence="1 2">
    <name type="scientific">Owenia fusiformis</name>
    <name type="common">Polychaete worm</name>
    <dbReference type="NCBI Taxonomy" id="6347"/>
    <lineage>
        <taxon>Eukaryota</taxon>
        <taxon>Metazoa</taxon>
        <taxon>Spiralia</taxon>
        <taxon>Lophotrochozoa</taxon>
        <taxon>Annelida</taxon>
        <taxon>Polychaeta</taxon>
        <taxon>Sedentaria</taxon>
        <taxon>Canalipalpata</taxon>
        <taxon>Sabellida</taxon>
        <taxon>Oweniida</taxon>
        <taxon>Oweniidae</taxon>
        <taxon>Owenia</taxon>
    </lineage>
</organism>
<evidence type="ECO:0000313" key="1">
    <source>
        <dbReference type="EMBL" id="CAH1802217.1"/>
    </source>
</evidence>
<reference evidence="1" key="1">
    <citation type="submission" date="2022-03" db="EMBL/GenBank/DDBJ databases">
        <authorList>
            <person name="Martin C."/>
        </authorList>
    </citation>
    <scope>NUCLEOTIDE SEQUENCE</scope>
</reference>
<dbReference type="AlphaFoldDB" id="A0A8J1XNT9"/>
<dbReference type="GO" id="GO:0071949">
    <property type="term" value="F:FAD binding"/>
    <property type="evidence" value="ECO:0007669"/>
    <property type="project" value="InterPro"/>
</dbReference>
<dbReference type="Gene3D" id="3.30.465.10">
    <property type="match status" value="1"/>
</dbReference>
<dbReference type="InterPro" id="IPR016166">
    <property type="entry name" value="FAD-bd_PCMH"/>
</dbReference>
<dbReference type="Pfam" id="PF01565">
    <property type="entry name" value="FAD_binding_4"/>
    <property type="match status" value="1"/>
</dbReference>
<accession>A0A8J1XNT9</accession>
<evidence type="ECO:0000313" key="2">
    <source>
        <dbReference type="Proteomes" id="UP000749559"/>
    </source>
</evidence>
<dbReference type="InterPro" id="IPR010031">
    <property type="entry name" value="FAD_lactone_oxidase-like"/>
</dbReference>
<dbReference type="InterPro" id="IPR016167">
    <property type="entry name" value="FAD-bd_PCMH_sub1"/>
</dbReference>
<dbReference type="InterPro" id="IPR036318">
    <property type="entry name" value="FAD-bd_PCMH-like_sf"/>
</dbReference>
<keyword evidence="2" id="KW-1185">Reference proteome</keyword>
<dbReference type="OrthoDB" id="610608at2759"/>
<gene>
    <name evidence="1" type="ORF">OFUS_LOCUS25925</name>
</gene>
<proteinExistence type="predicted"/>
<dbReference type="Gene3D" id="3.30.43.10">
    <property type="entry name" value="Uridine Diphospho-n-acetylenolpyruvylglucosamine Reductase, domain 2"/>
    <property type="match status" value="1"/>
</dbReference>
<dbReference type="PANTHER" id="PTHR43762:SF1">
    <property type="entry name" value="D-ARABINONO-1,4-LACTONE OXIDASE"/>
    <property type="match status" value="1"/>
</dbReference>
<comment type="caution">
    <text evidence="1">The sequence shown here is derived from an EMBL/GenBank/DDBJ whole genome shotgun (WGS) entry which is preliminary data.</text>
</comment>
<dbReference type="SUPFAM" id="SSF56176">
    <property type="entry name" value="FAD-binding/transporter-associated domain-like"/>
    <property type="match status" value="1"/>
</dbReference>
<protein>
    <submittedName>
        <fullName evidence="1">Uncharacterized protein</fullName>
    </submittedName>
</protein>
<dbReference type="EMBL" id="CAIIXF020000012">
    <property type="protein sequence ID" value="CAH1802217.1"/>
    <property type="molecule type" value="Genomic_DNA"/>
</dbReference>
<dbReference type="Proteomes" id="UP000749559">
    <property type="component" value="Unassembled WGS sequence"/>
</dbReference>
<dbReference type="InterPro" id="IPR016169">
    <property type="entry name" value="FAD-bd_PCMH_sub2"/>
</dbReference>
<sequence length="545" mass="61041">MDINRHILLTVCQVLLVVGSVAESDLESLLPQLNKYLDGQPNVNLTEFTNQAKRQTSLVFYAEPKSVKQIQQLVNAANKFGLQIRAVGASHSVSPLYPNTGAIAVNLFNLEGKKFSGNKERTRASVLASATALEFYRFNKANRVTVPSVPVIGTSSFQGMIGTASHGAAPTEASPASRVVAIDLVDGNGDIRHFDEETEPDVLRACRAHLGLCGIVYNTTVKIVPDKVVKFAHSRIPVDAILYNKENRRAFIHSHFAINIVWVSYNGATAQQRRYTENDGLRRAHETWTAKQDMLDVWTASKVNKSDEYNLNGDIQHDNTMYHSNYSYMTLSDSLLFEPWGEDKCTKISGFTCFATPETDDFTGSSKTLENFVQIVEKGLKNIGIFNLSPFAYFRWQTHNSNCPLCHTKVAGENGRALIPELVFRYNDCLHPRHADDEISALQNFETLLTDGMLQNATHIAPHWAKYDIHTPNVPDLIREVFKNELSEFIATRNMHKLDTGNIFMNDHLRDIFRNEKLVTGNSVSTIHTFNMFTCLTIVLGVLKA</sequence>
<dbReference type="InterPro" id="IPR006094">
    <property type="entry name" value="Oxid_FAD_bind_N"/>
</dbReference>
<dbReference type="GO" id="GO:0016899">
    <property type="term" value="F:oxidoreductase activity, acting on the CH-OH group of donors, oxygen as acceptor"/>
    <property type="evidence" value="ECO:0007669"/>
    <property type="project" value="InterPro"/>
</dbReference>
<dbReference type="PANTHER" id="PTHR43762">
    <property type="entry name" value="L-GULONOLACTONE OXIDASE"/>
    <property type="match status" value="1"/>
</dbReference>
<name>A0A8J1XNT9_OWEFU</name>
<dbReference type="PROSITE" id="PS51387">
    <property type="entry name" value="FAD_PCMH"/>
    <property type="match status" value="1"/>
</dbReference>